<feature type="compositionally biased region" description="Low complexity" evidence="1">
    <location>
        <begin position="182"/>
        <end position="202"/>
    </location>
</feature>
<accession>A0AAV9VZK0</accession>
<reference evidence="2 3" key="1">
    <citation type="submission" date="2023-08" db="EMBL/GenBank/DDBJ databases">
        <authorList>
            <person name="Palmer J.M."/>
        </authorList>
    </citation>
    <scope>NUCLEOTIDE SEQUENCE [LARGE SCALE GENOMIC DNA]</scope>
    <source>
        <strain evidence="2 3">TWF481</strain>
    </source>
</reference>
<name>A0AAV9VZK0_9PEZI</name>
<feature type="region of interest" description="Disordered" evidence="1">
    <location>
        <begin position="1"/>
        <end position="202"/>
    </location>
</feature>
<protein>
    <submittedName>
        <fullName evidence="2">Uncharacterized protein</fullName>
    </submittedName>
</protein>
<feature type="compositionally biased region" description="Pro residues" evidence="1">
    <location>
        <begin position="230"/>
        <end position="242"/>
    </location>
</feature>
<keyword evidence="3" id="KW-1185">Reference proteome</keyword>
<feature type="compositionally biased region" description="Low complexity" evidence="1">
    <location>
        <begin position="61"/>
        <end position="73"/>
    </location>
</feature>
<dbReference type="Proteomes" id="UP001370758">
    <property type="component" value="Unassembled WGS sequence"/>
</dbReference>
<evidence type="ECO:0000313" key="2">
    <source>
        <dbReference type="EMBL" id="KAK6498628.1"/>
    </source>
</evidence>
<organism evidence="2 3">
    <name type="scientific">Arthrobotrys musiformis</name>
    <dbReference type="NCBI Taxonomy" id="47236"/>
    <lineage>
        <taxon>Eukaryota</taxon>
        <taxon>Fungi</taxon>
        <taxon>Dikarya</taxon>
        <taxon>Ascomycota</taxon>
        <taxon>Pezizomycotina</taxon>
        <taxon>Orbiliomycetes</taxon>
        <taxon>Orbiliales</taxon>
        <taxon>Orbiliaceae</taxon>
        <taxon>Arthrobotrys</taxon>
    </lineage>
</organism>
<feature type="region of interest" description="Disordered" evidence="1">
    <location>
        <begin position="217"/>
        <end position="245"/>
    </location>
</feature>
<evidence type="ECO:0000313" key="3">
    <source>
        <dbReference type="Proteomes" id="UP001370758"/>
    </source>
</evidence>
<sequence length="350" mass="39017">MQQNQHFKFPAREAPSKASDMAGPPETVEGNRSSSHHNNDPRYHQKNHRYRGGYKGKNKNKNNGSNNNKFNGKPVEDFENGLANLELTGTNSDSGREGVDIETADGPNIPPETILSKIPEGKGEGDQNGNTNEQATIENGEQGQGDSRKNNYKKYKNQQRDFNRSQPVTGDEDTFNPSVAPNNGSGSQGNNSNGNKNHNSNYSKNQRQRFYARNSNAEEAKGAENTPPFTVAPPMPMSPPKASPVTIAQRPARPETFPSPVDGWLHAQGISGPWNPLWAATELVPELARQRHAESLRRKKEVVDENLQLLNEYLDNLEILDKKYECVNIIMSIDEKQMKNRARNEDACVR</sequence>
<feature type="compositionally biased region" description="Basic residues" evidence="1">
    <location>
        <begin position="44"/>
        <end position="60"/>
    </location>
</feature>
<dbReference type="EMBL" id="JAVHJL010000008">
    <property type="protein sequence ID" value="KAK6498628.1"/>
    <property type="molecule type" value="Genomic_DNA"/>
</dbReference>
<gene>
    <name evidence="2" type="ORF">TWF481_011208</name>
</gene>
<proteinExistence type="predicted"/>
<dbReference type="AlphaFoldDB" id="A0AAV9VZK0"/>
<evidence type="ECO:0000256" key="1">
    <source>
        <dbReference type="SAM" id="MobiDB-lite"/>
    </source>
</evidence>
<feature type="compositionally biased region" description="Polar residues" evidence="1">
    <location>
        <begin position="127"/>
        <end position="145"/>
    </location>
</feature>
<comment type="caution">
    <text evidence="2">The sequence shown here is derived from an EMBL/GenBank/DDBJ whole genome shotgun (WGS) entry which is preliminary data.</text>
</comment>